<evidence type="ECO:0000256" key="1">
    <source>
        <dbReference type="SAM" id="MobiDB-lite"/>
    </source>
</evidence>
<feature type="domain" description="DH" evidence="2">
    <location>
        <begin position="61"/>
        <end position="242"/>
    </location>
</feature>
<evidence type="ECO:0000313" key="3">
    <source>
        <dbReference type="EMBL" id="EPB66458.1"/>
    </source>
</evidence>
<dbReference type="InterPro" id="IPR000219">
    <property type="entry name" value="DH_dom"/>
</dbReference>
<organism evidence="3 4">
    <name type="scientific">Ancylostoma ceylanicum</name>
    <dbReference type="NCBI Taxonomy" id="53326"/>
    <lineage>
        <taxon>Eukaryota</taxon>
        <taxon>Metazoa</taxon>
        <taxon>Ecdysozoa</taxon>
        <taxon>Nematoda</taxon>
        <taxon>Chromadorea</taxon>
        <taxon>Rhabditida</taxon>
        <taxon>Rhabditina</taxon>
        <taxon>Rhabditomorpha</taxon>
        <taxon>Strongyloidea</taxon>
        <taxon>Ancylostomatidae</taxon>
        <taxon>Ancylostomatinae</taxon>
        <taxon>Ancylostoma</taxon>
    </lineage>
</organism>
<dbReference type="GO" id="GO:0005096">
    <property type="term" value="F:GTPase activator activity"/>
    <property type="evidence" value="ECO:0007669"/>
    <property type="project" value="InterPro"/>
</dbReference>
<dbReference type="Proteomes" id="UP000054495">
    <property type="component" value="Unassembled WGS sequence"/>
</dbReference>
<dbReference type="GO" id="GO:2000431">
    <property type="term" value="P:regulation of cytokinesis, actomyosin contractile ring assembly"/>
    <property type="evidence" value="ECO:0007669"/>
    <property type="project" value="InterPro"/>
</dbReference>
<gene>
    <name evidence="3" type="ORF">ANCCEY_14451</name>
</gene>
<keyword evidence="4" id="KW-1185">Reference proteome</keyword>
<dbReference type="GO" id="GO:0005634">
    <property type="term" value="C:nucleus"/>
    <property type="evidence" value="ECO:0007669"/>
    <property type="project" value="InterPro"/>
</dbReference>
<dbReference type="Pfam" id="PF00621">
    <property type="entry name" value="RhoGEF"/>
    <property type="match status" value="1"/>
</dbReference>
<evidence type="ECO:0000259" key="2">
    <source>
        <dbReference type="PROSITE" id="PS50010"/>
    </source>
</evidence>
<dbReference type="GO" id="GO:0000281">
    <property type="term" value="P:mitotic cytokinesis"/>
    <property type="evidence" value="ECO:0007669"/>
    <property type="project" value="TreeGrafter"/>
</dbReference>
<dbReference type="GO" id="GO:0005938">
    <property type="term" value="C:cell cortex"/>
    <property type="evidence" value="ECO:0007669"/>
    <property type="project" value="TreeGrafter"/>
</dbReference>
<dbReference type="EMBL" id="KE126133">
    <property type="protein sequence ID" value="EPB66458.1"/>
    <property type="molecule type" value="Genomic_DNA"/>
</dbReference>
<dbReference type="InterPro" id="IPR035899">
    <property type="entry name" value="DBL_dom_sf"/>
</dbReference>
<dbReference type="SUPFAM" id="SSF48065">
    <property type="entry name" value="DBL homology domain (DH-domain)"/>
    <property type="match status" value="1"/>
</dbReference>
<accession>A0A0D6L6J4</accession>
<dbReference type="AlphaFoldDB" id="A0A0D6L6J4"/>
<dbReference type="GO" id="GO:0005085">
    <property type="term" value="F:guanyl-nucleotide exchange factor activity"/>
    <property type="evidence" value="ECO:0007669"/>
    <property type="project" value="InterPro"/>
</dbReference>
<name>A0A0D6L6J4_9BILA</name>
<feature type="region of interest" description="Disordered" evidence="1">
    <location>
        <begin position="14"/>
        <end position="46"/>
    </location>
</feature>
<sequence>MAFHQGRYVAATDAGREVQGSGRGSQGSNAAVEGSGPDLYTDYTQASDEGSHKDAALKFSRAHHVCLELFETDVSYLNALKLLAHVKAELEEAIEKGDPVMEKSDVSVVFGKIPAILYVHEKIISTLKGLLENWDEESAAANISQVWIDAYEELDRVYTPYSNIYDTARSALIAADGANPRVHAFIRAKEYSVEFKRNRFQDLLIRPVQRLPTIVVLLKGYKRSYKKETISSRQKSKKQLVS</sequence>
<dbReference type="SMART" id="SM00325">
    <property type="entry name" value="RhoGEF"/>
    <property type="match status" value="1"/>
</dbReference>
<dbReference type="PANTHER" id="PTHR16777:SF2">
    <property type="entry name" value="PROTEIN ECT2"/>
    <property type="match status" value="1"/>
</dbReference>
<dbReference type="PANTHER" id="PTHR16777">
    <property type="entry name" value="PROTEIN ECT2"/>
    <property type="match status" value="1"/>
</dbReference>
<reference evidence="3 4" key="1">
    <citation type="submission" date="2013-05" db="EMBL/GenBank/DDBJ databases">
        <title>Draft genome of the parasitic nematode Anyclostoma ceylanicum.</title>
        <authorList>
            <person name="Mitreva M."/>
        </authorList>
    </citation>
    <scope>NUCLEOTIDE SEQUENCE [LARGE SCALE GENOMIC DNA]</scope>
</reference>
<proteinExistence type="predicted"/>
<dbReference type="InterPro" id="IPR026817">
    <property type="entry name" value="Ect2"/>
</dbReference>
<dbReference type="GO" id="GO:0007399">
    <property type="term" value="P:nervous system development"/>
    <property type="evidence" value="ECO:0007669"/>
    <property type="project" value="TreeGrafter"/>
</dbReference>
<dbReference type="PROSITE" id="PS50010">
    <property type="entry name" value="DH_2"/>
    <property type="match status" value="1"/>
</dbReference>
<protein>
    <recommendedName>
        <fullName evidence="2">DH domain-containing protein</fullName>
    </recommendedName>
</protein>
<evidence type="ECO:0000313" key="4">
    <source>
        <dbReference type="Proteomes" id="UP000054495"/>
    </source>
</evidence>
<dbReference type="Gene3D" id="1.20.900.10">
    <property type="entry name" value="Dbl homology (DH) domain"/>
    <property type="match status" value="1"/>
</dbReference>